<dbReference type="Proteomes" id="UP001516400">
    <property type="component" value="Unassembled WGS sequence"/>
</dbReference>
<dbReference type="InterPro" id="IPR005829">
    <property type="entry name" value="Sugar_transporter_CS"/>
</dbReference>
<sequence>MMDELLRSYAGQRISPRQDGTSFTKKPNVRRVYWILHFCNVSYTASSMLFKLNSLEDNPLGRIITSTEQRILGSTPNIGTFIDTYFYGYLAERFGRKPIMIGLGAPTILFYFLMVFSTHIWQFYLARIVGGIALGGVQTVNTMYFAEVTEDSNRGLLGTAMTSLPTSEFFLF</sequence>
<accession>A0ABD2MSY8</accession>
<dbReference type="Pfam" id="PF00083">
    <property type="entry name" value="Sugar_tr"/>
    <property type="match status" value="1"/>
</dbReference>
<dbReference type="EMBL" id="JABFTP020000021">
    <property type="protein sequence ID" value="KAL3269488.1"/>
    <property type="molecule type" value="Genomic_DNA"/>
</dbReference>
<comment type="subcellular location">
    <subcellularLocation>
        <location evidence="1">Membrane</location>
        <topology evidence="1">Multi-pass membrane protein</topology>
    </subcellularLocation>
</comment>
<dbReference type="AlphaFoldDB" id="A0ABD2MSY8"/>
<evidence type="ECO:0000259" key="6">
    <source>
        <dbReference type="PROSITE" id="PS50850"/>
    </source>
</evidence>
<evidence type="ECO:0000256" key="3">
    <source>
        <dbReference type="ARBA" id="ARBA00022989"/>
    </source>
</evidence>
<keyword evidence="4 5" id="KW-0472">Membrane</keyword>
<evidence type="ECO:0000256" key="1">
    <source>
        <dbReference type="ARBA" id="ARBA00004141"/>
    </source>
</evidence>
<dbReference type="InterPro" id="IPR036259">
    <property type="entry name" value="MFS_trans_sf"/>
</dbReference>
<proteinExistence type="predicted"/>
<feature type="transmembrane region" description="Helical" evidence="5">
    <location>
        <begin position="124"/>
        <end position="146"/>
    </location>
</feature>
<evidence type="ECO:0000313" key="8">
    <source>
        <dbReference type="Proteomes" id="UP001516400"/>
    </source>
</evidence>
<dbReference type="InterPro" id="IPR020846">
    <property type="entry name" value="MFS_dom"/>
</dbReference>
<evidence type="ECO:0000256" key="2">
    <source>
        <dbReference type="ARBA" id="ARBA00022692"/>
    </source>
</evidence>
<organism evidence="7 8">
    <name type="scientific">Cryptolaemus montrouzieri</name>
    <dbReference type="NCBI Taxonomy" id="559131"/>
    <lineage>
        <taxon>Eukaryota</taxon>
        <taxon>Metazoa</taxon>
        <taxon>Ecdysozoa</taxon>
        <taxon>Arthropoda</taxon>
        <taxon>Hexapoda</taxon>
        <taxon>Insecta</taxon>
        <taxon>Pterygota</taxon>
        <taxon>Neoptera</taxon>
        <taxon>Endopterygota</taxon>
        <taxon>Coleoptera</taxon>
        <taxon>Polyphaga</taxon>
        <taxon>Cucujiformia</taxon>
        <taxon>Coccinelloidea</taxon>
        <taxon>Coccinellidae</taxon>
        <taxon>Scymninae</taxon>
        <taxon>Scymnini</taxon>
        <taxon>Cryptolaemus</taxon>
    </lineage>
</organism>
<evidence type="ECO:0000256" key="4">
    <source>
        <dbReference type="ARBA" id="ARBA00023136"/>
    </source>
</evidence>
<reference evidence="7 8" key="1">
    <citation type="journal article" date="2021" name="BMC Biol.">
        <title>Horizontally acquired antibacterial genes associated with adaptive radiation of ladybird beetles.</title>
        <authorList>
            <person name="Li H.S."/>
            <person name="Tang X.F."/>
            <person name="Huang Y.H."/>
            <person name="Xu Z.Y."/>
            <person name="Chen M.L."/>
            <person name="Du X.Y."/>
            <person name="Qiu B.Y."/>
            <person name="Chen P.T."/>
            <person name="Zhang W."/>
            <person name="Slipinski A."/>
            <person name="Escalona H.E."/>
            <person name="Waterhouse R.M."/>
            <person name="Zwick A."/>
            <person name="Pang H."/>
        </authorList>
    </citation>
    <scope>NUCLEOTIDE SEQUENCE [LARGE SCALE GENOMIC DNA]</scope>
    <source>
        <strain evidence="7">SYSU2018</strain>
    </source>
</reference>
<dbReference type="PANTHER" id="PTHR48021:SF47">
    <property type="entry name" value="GH17672P"/>
    <property type="match status" value="1"/>
</dbReference>
<gene>
    <name evidence="7" type="ORF">HHI36_008555</name>
</gene>
<keyword evidence="3 5" id="KW-1133">Transmembrane helix</keyword>
<evidence type="ECO:0000313" key="7">
    <source>
        <dbReference type="EMBL" id="KAL3269488.1"/>
    </source>
</evidence>
<dbReference type="InterPro" id="IPR005828">
    <property type="entry name" value="MFS_sugar_transport-like"/>
</dbReference>
<dbReference type="SUPFAM" id="SSF103473">
    <property type="entry name" value="MFS general substrate transporter"/>
    <property type="match status" value="1"/>
</dbReference>
<dbReference type="InterPro" id="IPR050549">
    <property type="entry name" value="MFS_Trehalose_Transporter"/>
</dbReference>
<dbReference type="PROSITE" id="PS50850">
    <property type="entry name" value="MFS"/>
    <property type="match status" value="1"/>
</dbReference>
<dbReference type="GO" id="GO:0016020">
    <property type="term" value="C:membrane"/>
    <property type="evidence" value="ECO:0007669"/>
    <property type="project" value="UniProtKB-SubCell"/>
</dbReference>
<comment type="caution">
    <text evidence="7">The sequence shown here is derived from an EMBL/GenBank/DDBJ whole genome shotgun (WGS) entry which is preliminary data.</text>
</comment>
<protein>
    <recommendedName>
        <fullName evidence="6">Major facilitator superfamily (MFS) profile domain-containing protein</fullName>
    </recommendedName>
</protein>
<feature type="transmembrane region" description="Helical" evidence="5">
    <location>
        <begin position="99"/>
        <end position="117"/>
    </location>
</feature>
<feature type="domain" description="Major facilitator superfamily (MFS) profile" evidence="6">
    <location>
        <begin position="1"/>
        <end position="172"/>
    </location>
</feature>
<keyword evidence="8" id="KW-1185">Reference proteome</keyword>
<keyword evidence="2 5" id="KW-0812">Transmembrane</keyword>
<name>A0ABD2MSY8_9CUCU</name>
<dbReference type="PROSITE" id="PS00217">
    <property type="entry name" value="SUGAR_TRANSPORT_2"/>
    <property type="match status" value="1"/>
</dbReference>
<evidence type="ECO:0000256" key="5">
    <source>
        <dbReference type="SAM" id="Phobius"/>
    </source>
</evidence>
<dbReference type="PANTHER" id="PTHR48021">
    <property type="match status" value="1"/>
</dbReference>
<dbReference type="Gene3D" id="1.20.1250.20">
    <property type="entry name" value="MFS general substrate transporter like domains"/>
    <property type="match status" value="1"/>
</dbReference>